<evidence type="ECO:0000256" key="5">
    <source>
        <dbReference type="ARBA" id="ARBA00022692"/>
    </source>
</evidence>
<evidence type="ECO:0000256" key="8">
    <source>
        <dbReference type="ARBA" id="ARBA00022989"/>
    </source>
</evidence>
<evidence type="ECO:0000256" key="9">
    <source>
        <dbReference type="ARBA" id="ARBA00023136"/>
    </source>
</evidence>
<dbReference type="EMBL" id="BKBC01000035">
    <property type="protein sequence ID" value="GEQ21909.1"/>
    <property type="molecule type" value="Genomic_DNA"/>
</dbReference>
<dbReference type="InterPro" id="IPR005311">
    <property type="entry name" value="PBP_dimer"/>
</dbReference>
<evidence type="ECO:0000256" key="4">
    <source>
        <dbReference type="ARBA" id="ARBA00022475"/>
    </source>
</evidence>
<protein>
    <submittedName>
        <fullName evidence="15">Penicillin-binding protein</fullName>
    </submittedName>
</protein>
<dbReference type="Gene3D" id="3.90.1310.10">
    <property type="entry name" value="Penicillin-binding protein 2a (Domain 2)"/>
    <property type="match status" value="2"/>
</dbReference>
<feature type="compositionally biased region" description="Low complexity" evidence="11">
    <location>
        <begin position="968"/>
        <end position="1000"/>
    </location>
</feature>
<evidence type="ECO:0000256" key="3">
    <source>
        <dbReference type="ARBA" id="ARBA00007171"/>
    </source>
</evidence>
<feature type="transmembrane region" description="Helical" evidence="12">
    <location>
        <begin position="12"/>
        <end position="35"/>
    </location>
</feature>
<comment type="similarity">
    <text evidence="3">Belongs to the transpeptidase family.</text>
</comment>
<proteinExistence type="inferred from homology"/>
<gene>
    <name evidence="15" type="ORF">CBU02nite_24150</name>
</gene>
<dbReference type="SUPFAM" id="SSF56601">
    <property type="entry name" value="beta-lactamase/transpeptidase-like"/>
    <property type="match status" value="1"/>
</dbReference>
<dbReference type="PANTHER" id="PTHR30627">
    <property type="entry name" value="PEPTIDOGLYCAN D,D-TRANSPEPTIDASE"/>
    <property type="match status" value="1"/>
</dbReference>
<dbReference type="GO" id="GO:0071972">
    <property type="term" value="F:peptidoglycan L,D-transpeptidase activity"/>
    <property type="evidence" value="ECO:0007669"/>
    <property type="project" value="TreeGrafter"/>
</dbReference>
<keyword evidence="9 12" id="KW-0472">Membrane</keyword>
<evidence type="ECO:0000256" key="7">
    <source>
        <dbReference type="ARBA" id="ARBA00022984"/>
    </source>
</evidence>
<evidence type="ECO:0000256" key="6">
    <source>
        <dbReference type="ARBA" id="ARBA00022960"/>
    </source>
</evidence>
<dbReference type="PANTHER" id="PTHR30627:SF2">
    <property type="entry name" value="PEPTIDOGLYCAN D,D-TRANSPEPTIDASE MRDA"/>
    <property type="match status" value="1"/>
</dbReference>
<feature type="domain" description="Penicillin-binding protein dimerisation" evidence="14">
    <location>
        <begin position="59"/>
        <end position="360"/>
    </location>
</feature>
<dbReference type="Proteomes" id="UP000321089">
    <property type="component" value="Unassembled WGS sequence"/>
</dbReference>
<evidence type="ECO:0000256" key="12">
    <source>
        <dbReference type="SAM" id="Phobius"/>
    </source>
</evidence>
<evidence type="ECO:0000259" key="13">
    <source>
        <dbReference type="Pfam" id="PF00905"/>
    </source>
</evidence>
<dbReference type="InterPro" id="IPR050515">
    <property type="entry name" value="Beta-lactam/transpept"/>
</dbReference>
<dbReference type="InterPro" id="IPR036138">
    <property type="entry name" value="PBP_dimer_sf"/>
</dbReference>
<dbReference type="GO" id="GO:0005886">
    <property type="term" value="C:plasma membrane"/>
    <property type="evidence" value="ECO:0007669"/>
    <property type="project" value="UniProtKB-SubCell"/>
</dbReference>
<evidence type="ECO:0000256" key="11">
    <source>
        <dbReference type="SAM" id="MobiDB-lite"/>
    </source>
</evidence>
<keyword evidence="6" id="KW-0133">Cell shape</keyword>
<keyword evidence="8 12" id="KW-1133">Transmembrane helix</keyword>
<dbReference type="InterPro" id="IPR001460">
    <property type="entry name" value="PCN-bd_Tpept"/>
</dbReference>
<evidence type="ECO:0000313" key="16">
    <source>
        <dbReference type="Proteomes" id="UP000321089"/>
    </source>
</evidence>
<dbReference type="GO" id="GO:0071555">
    <property type="term" value="P:cell wall organization"/>
    <property type="evidence" value="ECO:0007669"/>
    <property type="project" value="UniProtKB-KW"/>
</dbReference>
<organism evidence="15 16">
    <name type="scientific">Clostridium butyricum</name>
    <dbReference type="NCBI Taxonomy" id="1492"/>
    <lineage>
        <taxon>Bacteria</taxon>
        <taxon>Bacillati</taxon>
        <taxon>Bacillota</taxon>
        <taxon>Clostridia</taxon>
        <taxon>Eubacteriales</taxon>
        <taxon>Clostridiaceae</taxon>
        <taxon>Clostridium</taxon>
    </lineage>
</organism>
<feature type="compositionally biased region" description="Polar residues" evidence="11">
    <location>
        <begin position="1001"/>
        <end position="1010"/>
    </location>
</feature>
<keyword evidence="10" id="KW-0961">Cell wall biogenesis/degradation</keyword>
<evidence type="ECO:0000313" key="15">
    <source>
        <dbReference type="EMBL" id="GEQ21909.1"/>
    </source>
</evidence>
<evidence type="ECO:0000256" key="10">
    <source>
        <dbReference type="ARBA" id="ARBA00023316"/>
    </source>
</evidence>
<keyword evidence="4" id="KW-1003">Cell membrane</keyword>
<dbReference type="AlphaFoldDB" id="A0A512TNR1"/>
<keyword evidence="7" id="KW-0573">Peptidoglycan synthesis</keyword>
<feature type="domain" description="Penicillin-binding protein transpeptidase" evidence="13">
    <location>
        <begin position="704"/>
        <end position="925"/>
    </location>
</feature>
<dbReference type="GO" id="GO:0008360">
    <property type="term" value="P:regulation of cell shape"/>
    <property type="evidence" value="ECO:0007669"/>
    <property type="project" value="UniProtKB-KW"/>
</dbReference>
<dbReference type="GO" id="GO:0009252">
    <property type="term" value="P:peptidoglycan biosynthetic process"/>
    <property type="evidence" value="ECO:0007669"/>
    <property type="project" value="UniProtKB-KW"/>
</dbReference>
<evidence type="ECO:0000256" key="1">
    <source>
        <dbReference type="ARBA" id="ARBA00004167"/>
    </source>
</evidence>
<dbReference type="GO" id="GO:0008658">
    <property type="term" value="F:penicillin binding"/>
    <property type="evidence" value="ECO:0007669"/>
    <property type="project" value="InterPro"/>
</dbReference>
<dbReference type="RefSeq" id="WP_146868677.1">
    <property type="nucleotide sequence ID" value="NZ_BKBC01000035.1"/>
</dbReference>
<evidence type="ECO:0000259" key="14">
    <source>
        <dbReference type="Pfam" id="PF03717"/>
    </source>
</evidence>
<dbReference type="InterPro" id="IPR012338">
    <property type="entry name" value="Beta-lactam/transpept-like"/>
</dbReference>
<name>A0A512TNR1_CLOBU</name>
<feature type="region of interest" description="Disordered" evidence="11">
    <location>
        <begin position="960"/>
        <end position="1010"/>
    </location>
</feature>
<sequence>MIVNKPVKKKKISRYTVLCIIMGIIFGAITLRLLYLQVFSYEEYKEKANTTSTRFVSESAPRGEIYDSNGVTLATNVRTYSLTYTETDVTQKNFYSTMSELFKILDESNENIQDTMLLKVKDDGTMYFDYLSSDKDSQNYSELRFKKDRGFNEPIQNKLFPEITELSDDQTNKINEELLKITPEESFYMLVKNYNLIELIDPEYNSTKEKKEAYKNMTGEEITQKILDAGYSLNDLRKYMLVKDTIKIQSLKGYKSVTIASNIKKDTVLIIKQKLNDMPGIDVSSVLIRDYPYNNLASSVLGYVSTINSAEEEKYSMRGYDVSTDLIGKAGIESAFEEQLKAVKGGKTVKVNSSGRVTEKLFELESYPGNNVHLTIDSNMQYVAEQALADGIKEIQQNGTDTDGYRFRNATRGALVAVDVKSGKILSLVSYPDYNPNLFTIPGTLTSEESKQYFNPDLETFGQELIKRMNLNKTVDDLFPKDSKGVRQDNNDLYPRPFYNYATMSLIPPGSTFKPLTSIAGLESDVITPSTTINDTGKFNIHPEVFGKGFAPECLQYTNYGAGHGNLNVAGALEVSCNFFFYETAYRLYMLNGGNLNALDSLAKYAWGFGLGVDPNGSEKAATGIEIKENFGQTYNFTSWKKQAINYAKFELVDYLEKGDYKGMGYVFIPFDIRYSEDDNEEVKNAKKAIKDKMEETLAKVGTDDFNNINQNDFTKEIKKYVQIIMDNSDVYKQRVSDYEASGKTVNLDSQANIVAEVIAKFTLNDKPVEITSPAQLIYASIGQGMNNYTPLQLASYISTLVNGGTRYKLHLVDKVTDNDGNVVQEFKPEVLGEMHLDKNDVEAVKYGMSKVNSDDSGTAASKWQGFPISTGGKTGTADFAENQKERGRAPYATYISFAPLDDPEIAVVAVVFDGGHGGSIAGAVRAVFEEYFKDRILAGDPNYASKSESFRKYVLGNPLTKNKENSTENNTNTANTNTGENNSSNNSTNNSQSNSATGNIQNQTVPATD</sequence>
<dbReference type="SUPFAM" id="SSF56519">
    <property type="entry name" value="Penicillin binding protein dimerisation domain"/>
    <property type="match status" value="1"/>
</dbReference>
<dbReference type="Pfam" id="PF00905">
    <property type="entry name" value="Transpeptidase"/>
    <property type="match status" value="1"/>
</dbReference>
<reference evidence="15 16" key="1">
    <citation type="submission" date="2019-07" db="EMBL/GenBank/DDBJ databases">
        <title>Whole genome shotgun sequence of Clostridium butyricum NBRC 3858.</title>
        <authorList>
            <person name="Hosoyama A."/>
            <person name="Uohara A."/>
            <person name="Ohji S."/>
            <person name="Ichikawa N."/>
        </authorList>
    </citation>
    <scope>NUCLEOTIDE SEQUENCE [LARGE SCALE GENOMIC DNA]</scope>
    <source>
        <strain evidence="15 16">NBRC 3858</strain>
    </source>
</reference>
<dbReference type="Pfam" id="PF03717">
    <property type="entry name" value="PBP_dimer"/>
    <property type="match status" value="1"/>
</dbReference>
<keyword evidence="5 12" id="KW-0812">Transmembrane</keyword>
<comment type="caution">
    <text evidence="15">The sequence shown here is derived from an EMBL/GenBank/DDBJ whole genome shotgun (WGS) entry which is preliminary data.</text>
</comment>
<dbReference type="Gene3D" id="3.40.710.10">
    <property type="entry name" value="DD-peptidase/beta-lactamase superfamily"/>
    <property type="match status" value="2"/>
</dbReference>
<comment type="subcellular location">
    <subcellularLocation>
        <location evidence="2">Cell membrane</location>
    </subcellularLocation>
    <subcellularLocation>
        <location evidence="1">Membrane</location>
        <topology evidence="1">Single-pass membrane protein</topology>
    </subcellularLocation>
</comment>
<accession>A0A512TNR1</accession>
<evidence type="ECO:0000256" key="2">
    <source>
        <dbReference type="ARBA" id="ARBA00004236"/>
    </source>
</evidence>